<dbReference type="InterPro" id="IPR008030">
    <property type="entry name" value="NmrA-like"/>
</dbReference>
<evidence type="ECO:0000256" key="2">
    <source>
        <dbReference type="ARBA" id="ARBA00022857"/>
    </source>
</evidence>
<dbReference type="SUPFAM" id="SSF51735">
    <property type="entry name" value="NAD(P)-binding Rossmann-fold domains"/>
    <property type="match status" value="1"/>
</dbReference>
<keyword evidence="6" id="KW-1185">Reference proteome</keyword>
<dbReference type="PANTHER" id="PTHR47706:SF4">
    <property type="entry name" value="NMRA-LIKE DOMAIN-CONTAINING PROTEIN"/>
    <property type="match status" value="1"/>
</dbReference>
<dbReference type="InterPro" id="IPR036291">
    <property type="entry name" value="NAD(P)-bd_dom_sf"/>
</dbReference>
<dbReference type="OrthoDB" id="10000533at2759"/>
<keyword evidence="3" id="KW-0560">Oxidoreductase</keyword>
<evidence type="ECO:0000256" key="1">
    <source>
        <dbReference type="ARBA" id="ARBA00005725"/>
    </source>
</evidence>
<name>A0A6A6J2S3_9PLEO</name>
<dbReference type="Gene3D" id="3.90.25.10">
    <property type="entry name" value="UDP-galactose 4-epimerase, domain 1"/>
    <property type="match status" value="1"/>
</dbReference>
<gene>
    <name evidence="5" type="ORF">BU26DRAFT_412594</name>
</gene>
<sequence>MVKVAVAGGTGNVATNVLHTAIQSGKHSFTIFTRGAPPKEATPGVEYKTVDYHDRASLTEALRGFNVCLSFVIVHLDKDCTAQKNLIHACIDAGVKRFAPSEWAIRNGSGVAHYENKDKIAEYLAELNKEKKVLEYCLFQPSILMDYFAHPYSQTPSLFTWPFFVDFESRHAIVLDDGNQPLVLTAAADISNVFALALDDDRRWPVEGGMQGDRTTIIELIALGKRLRGGDWTIEHVKSEDIENWELKTKWVPQMTHPVIPLAEREKFSKEFVCMFFMGVQRGAWDVGGEWNKRFPEYNFTGLEEYMRRAWEGKD</sequence>
<evidence type="ECO:0000256" key="3">
    <source>
        <dbReference type="ARBA" id="ARBA00023002"/>
    </source>
</evidence>
<organism evidence="5 6">
    <name type="scientific">Trematosphaeria pertusa</name>
    <dbReference type="NCBI Taxonomy" id="390896"/>
    <lineage>
        <taxon>Eukaryota</taxon>
        <taxon>Fungi</taxon>
        <taxon>Dikarya</taxon>
        <taxon>Ascomycota</taxon>
        <taxon>Pezizomycotina</taxon>
        <taxon>Dothideomycetes</taxon>
        <taxon>Pleosporomycetidae</taxon>
        <taxon>Pleosporales</taxon>
        <taxon>Massarineae</taxon>
        <taxon>Trematosphaeriaceae</taxon>
        <taxon>Trematosphaeria</taxon>
    </lineage>
</organism>
<protein>
    <submittedName>
        <fullName evidence="5">NmrA-like family protein-like protein</fullName>
    </submittedName>
</protein>
<keyword evidence="2" id="KW-0521">NADP</keyword>
<evidence type="ECO:0000313" key="6">
    <source>
        <dbReference type="Proteomes" id="UP000800094"/>
    </source>
</evidence>
<dbReference type="Proteomes" id="UP000800094">
    <property type="component" value="Unassembled WGS sequence"/>
</dbReference>
<accession>A0A6A6J2S3</accession>
<comment type="similarity">
    <text evidence="1">Belongs to the NmrA-type oxidoreductase family. Isoflavone reductase subfamily.</text>
</comment>
<dbReference type="Gene3D" id="3.40.50.720">
    <property type="entry name" value="NAD(P)-binding Rossmann-like Domain"/>
    <property type="match status" value="1"/>
</dbReference>
<reference evidence="5" key="1">
    <citation type="journal article" date="2020" name="Stud. Mycol.">
        <title>101 Dothideomycetes genomes: a test case for predicting lifestyles and emergence of pathogens.</title>
        <authorList>
            <person name="Haridas S."/>
            <person name="Albert R."/>
            <person name="Binder M."/>
            <person name="Bloem J."/>
            <person name="Labutti K."/>
            <person name="Salamov A."/>
            <person name="Andreopoulos B."/>
            <person name="Baker S."/>
            <person name="Barry K."/>
            <person name="Bills G."/>
            <person name="Bluhm B."/>
            <person name="Cannon C."/>
            <person name="Castanera R."/>
            <person name="Culley D."/>
            <person name="Daum C."/>
            <person name="Ezra D."/>
            <person name="Gonzalez J."/>
            <person name="Henrissat B."/>
            <person name="Kuo A."/>
            <person name="Liang C."/>
            <person name="Lipzen A."/>
            <person name="Lutzoni F."/>
            <person name="Magnuson J."/>
            <person name="Mondo S."/>
            <person name="Nolan M."/>
            <person name="Ohm R."/>
            <person name="Pangilinan J."/>
            <person name="Park H.-J."/>
            <person name="Ramirez L."/>
            <person name="Alfaro M."/>
            <person name="Sun H."/>
            <person name="Tritt A."/>
            <person name="Yoshinaga Y."/>
            <person name="Zwiers L.-H."/>
            <person name="Turgeon B."/>
            <person name="Goodwin S."/>
            <person name="Spatafora J."/>
            <person name="Crous P."/>
            <person name="Grigoriev I."/>
        </authorList>
    </citation>
    <scope>NUCLEOTIDE SEQUENCE</scope>
    <source>
        <strain evidence="5">CBS 122368</strain>
    </source>
</reference>
<dbReference type="InterPro" id="IPR051609">
    <property type="entry name" value="NmrA/Isoflavone_reductase-like"/>
</dbReference>
<proteinExistence type="inferred from homology"/>
<dbReference type="RefSeq" id="XP_033691516.1">
    <property type="nucleotide sequence ID" value="XM_033822979.1"/>
</dbReference>
<dbReference type="Pfam" id="PF05368">
    <property type="entry name" value="NmrA"/>
    <property type="match status" value="1"/>
</dbReference>
<dbReference type="GeneID" id="54576309"/>
<dbReference type="PANTHER" id="PTHR47706">
    <property type="entry name" value="NMRA-LIKE FAMILY PROTEIN"/>
    <property type="match status" value="1"/>
</dbReference>
<evidence type="ECO:0000259" key="4">
    <source>
        <dbReference type="Pfam" id="PF05368"/>
    </source>
</evidence>
<feature type="domain" description="NmrA-like" evidence="4">
    <location>
        <begin position="3"/>
        <end position="244"/>
    </location>
</feature>
<dbReference type="GO" id="GO:0016491">
    <property type="term" value="F:oxidoreductase activity"/>
    <property type="evidence" value="ECO:0007669"/>
    <property type="project" value="UniProtKB-KW"/>
</dbReference>
<dbReference type="EMBL" id="ML987189">
    <property type="protein sequence ID" value="KAF2256512.1"/>
    <property type="molecule type" value="Genomic_DNA"/>
</dbReference>
<evidence type="ECO:0000313" key="5">
    <source>
        <dbReference type="EMBL" id="KAF2256512.1"/>
    </source>
</evidence>
<dbReference type="AlphaFoldDB" id="A0A6A6J2S3"/>